<dbReference type="AlphaFoldDB" id="W3VHR0"/>
<sequence>MFLDTAHRPAIHLAVLASPRSSHTQWGKRFIHLAIFGTHPLASSAIRAPDRKRRGLTMLEASHSRAALICARGWLG</sequence>
<protein>
    <submittedName>
        <fullName evidence="1">Uncharacterized protein</fullName>
    </submittedName>
</protein>
<reference evidence="1 2" key="1">
    <citation type="journal article" date="2014" name="Genome Announc.">
        <title>Genome sequence of the basidiomycetous fungus Pseudozyma aphidis DSM70725, an efficient producer of biosurfactant mannosylerythritol lipids.</title>
        <authorList>
            <person name="Lorenz S."/>
            <person name="Guenther M."/>
            <person name="Grumaz C."/>
            <person name="Rupp S."/>
            <person name="Zibek S."/>
            <person name="Sohn K."/>
        </authorList>
    </citation>
    <scope>NUCLEOTIDE SEQUENCE [LARGE SCALE GENOMIC DNA]</scope>
    <source>
        <strain evidence="2">ATCC 32657 / CBS 517.83 / DSM 70725 / JCM 10318 / NBRC 10182 / NRRL Y-7954 / St-0401</strain>
    </source>
</reference>
<dbReference type="HOGENOM" id="CLU_2655544_0_0_1"/>
<evidence type="ECO:0000313" key="2">
    <source>
        <dbReference type="Proteomes" id="UP000019462"/>
    </source>
</evidence>
<organism evidence="1 2">
    <name type="scientific">Moesziomyces aphidis</name>
    <name type="common">Pseudozyma aphidis</name>
    <dbReference type="NCBI Taxonomy" id="84754"/>
    <lineage>
        <taxon>Eukaryota</taxon>
        <taxon>Fungi</taxon>
        <taxon>Dikarya</taxon>
        <taxon>Basidiomycota</taxon>
        <taxon>Ustilaginomycotina</taxon>
        <taxon>Ustilaginomycetes</taxon>
        <taxon>Ustilaginales</taxon>
        <taxon>Ustilaginaceae</taxon>
        <taxon>Moesziomyces</taxon>
    </lineage>
</organism>
<gene>
    <name evidence="1" type="ORF">PaG_05057</name>
</gene>
<proteinExistence type="predicted"/>
<name>W3VHR0_MOEAP</name>
<dbReference type="EMBL" id="AWNI01000022">
    <property type="protein sequence ID" value="ETS61109.1"/>
    <property type="molecule type" value="Genomic_DNA"/>
</dbReference>
<evidence type="ECO:0000313" key="1">
    <source>
        <dbReference type="EMBL" id="ETS61109.1"/>
    </source>
</evidence>
<keyword evidence="2" id="KW-1185">Reference proteome</keyword>
<accession>W3VHR0</accession>
<comment type="caution">
    <text evidence="1">The sequence shown here is derived from an EMBL/GenBank/DDBJ whole genome shotgun (WGS) entry which is preliminary data.</text>
</comment>
<dbReference type="Proteomes" id="UP000019462">
    <property type="component" value="Unassembled WGS sequence"/>
</dbReference>